<dbReference type="OrthoDB" id="9796612at2"/>
<comment type="similarity">
    <text evidence="4">Belongs to the HepT RNase toxin family.</text>
</comment>
<evidence type="ECO:0000256" key="1">
    <source>
        <dbReference type="ARBA" id="ARBA00022649"/>
    </source>
</evidence>
<evidence type="ECO:0000256" key="2">
    <source>
        <dbReference type="ARBA" id="ARBA00022722"/>
    </source>
</evidence>
<reference evidence="6 7" key="1">
    <citation type="submission" date="2016-10" db="EMBL/GenBank/DDBJ databases">
        <authorList>
            <person name="de Groot N.N."/>
        </authorList>
    </citation>
    <scope>NUCLEOTIDE SEQUENCE [LARGE SCALE GENOMIC DNA]</scope>
    <source>
        <strain evidence="6 7">SLAS-1</strain>
    </source>
</reference>
<keyword evidence="7" id="KW-1185">Reference proteome</keyword>
<keyword evidence="1" id="KW-1277">Toxin-antitoxin system</keyword>
<proteinExistence type="inferred from homology"/>
<dbReference type="GO" id="GO:0016787">
    <property type="term" value="F:hydrolase activity"/>
    <property type="evidence" value="ECO:0007669"/>
    <property type="project" value="UniProtKB-KW"/>
</dbReference>
<dbReference type="AlphaFoldDB" id="A0A1G9UBI2"/>
<dbReference type="InterPro" id="IPR008201">
    <property type="entry name" value="HepT-like"/>
</dbReference>
<dbReference type="InterPro" id="IPR052379">
    <property type="entry name" value="Type_VII_TA_RNase"/>
</dbReference>
<accession>A0A1G9UBI2</accession>
<dbReference type="GO" id="GO:0110001">
    <property type="term" value="C:toxin-antitoxin complex"/>
    <property type="evidence" value="ECO:0007669"/>
    <property type="project" value="InterPro"/>
</dbReference>
<sequence length="138" mass="16487">MNERDELLVKIERLEENLVKLRSLQEMDREEFMNDFRNIEASKYLLQTFIEIMIDIANMLIARRRLGKADTNAEVFSILAENKVVSEENQETYGVMAGFRNRVVHMYDRVDENEIYDILQNNLEDFRGFIEEILEFIN</sequence>
<evidence type="ECO:0000256" key="4">
    <source>
        <dbReference type="ARBA" id="ARBA00024207"/>
    </source>
</evidence>
<gene>
    <name evidence="6" type="ORF">SAMN04488692_1691</name>
</gene>
<dbReference type="Pfam" id="PF01934">
    <property type="entry name" value="HepT-like"/>
    <property type="match status" value="1"/>
</dbReference>
<dbReference type="STRING" id="321763.SAMN04488692_1691"/>
<dbReference type="NCBIfam" id="NF047751">
    <property type="entry name" value="HepT_toxin"/>
    <property type="match status" value="1"/>
</dbReference>
<dbReference type="PANTHER" id="PTHR33397">
    <property type="entry name" value="UPF0331 PROTEIN YUTE"/>
    <property type="match status" value="1"/>
</dbReference>
<evidence type="ECO:0000313" key="6">
    <source>
        <dbReference type="EMBL" id="SDM57094.1"/>
    </source>
</evidence>
<dbReference type="Proteomes" id="UP000199476">
    <property type="component" value="Unassembled WGS sequence"/>
</dbReference>
<keyword evidence="5" id="KW-0175">Coiled coil</keyword>
<feature type="coiled-coil region" evidence="5">
    <location>
        <begin position="4"/>
        <end position="31"/>
    </location>
</feature>
<dbReference type="RefSeq" id="WP_089762521.1">
    <property type="nucleotide sequence ID" value="NZ_FNGO01000069.1"/>
</dbReference>
<protein>
    <submittedName>
        <fullName evidence="6">Uncharacterized conserved protein YutE, UPF0331/DUF86 family</fullName>
    </submittedName>
</protein>
<dbReference type="InterPro" id="IPR037038">
    <property type="entry name" value="HepT-like_sf"/>
</dbReference>
<dbReference type="GO" id="GO:0004540">
    <property type="term" value="F:RNA nuclease activity"/>
    <property type="evidence" value="ECO:0007669"/>
    <property type="project" value="InterPro"/>
</dbReference>
<evidence type="ECO:0000256" key="5">
    <source>
        <dbReference type="SAM" id="Coils"/>
    </source>
</evidence>
<dbReference type="EMBL" id="FNGO01000069">
    <property type="protein sequence ID" value="SDM57094.1"/>
    <property type="molecule type" value="Genomic_DNA"/>
</dbReference>
<evidence type="ECO:0000256" key="3">
    <source>
        <dbReference type="ARBA" id="ARBA00022801"/>
    </source>
</evidence>
<dbReference type="Gene3D" id="1.20.120.580">
    <property type="entry name" value="bsu32300-like"/>
    <property type="match status" value="1"/>
</dbReference>
<keyword evidence="3" id="KW-0378">Hydrolase</keyword>
<dbReference type="PANTHER" id="PTHR33397:SF5">
    <property type="entry name" value="RNASE YUTE-RELATED"/>
    <property type="match status" value="1"/>
</dbReference>
<name>A0A1G9UBI2_9FIRM</name>
<keyword evidence="2" id="KW-0540">Nuclease</keyword>
<evidence type="ECO:0000313" key="7">
    <source>
        <dbReference type="Proteomes" id="UP000199476"/>
    </source>
</evidence>
<organism evidence="6 7">
    <name type="scientific">Halarsenatibacter silvermanii</name>
    <dbReference type="NCBI Taxonomy" id="321763"/>
    <lineage>
        <taxon>Bacteria</taxon>
        <taxon>Bacillati</taxon>
        <taxon>Bacillota</taxon>
        <taxon>Clostridia</taxon>
        <taxon>Halanaerobiales</taxon>
        <taxon>Halarsenatibacteraceae</taxon>
        <taxon>Halarsenatibacter</taxon>
    </lineage>
</organism>